<gene>
    <name evidence="2" type="ORF">O7A05_22460</name>
</gene>
<feature type="chain" id="PRO_5046434591" description="DUF4168 domain-containing protein" evidence="1">
    <location>
        <begin position="27"/>
        <end position="142"/>
    </location>
</feature>
<keyword evidence="3" id="KW-1185">Reference proteome</keyword>
<evidence type="ECO:0000313" key="3">
    <source>
        <dbReference type="Proteomes" id="UP001366503"/>
    </source>
</evidence>
<sequence length="142" mass="14889">MRASTSLKTVTLAAALIAAPLAGAYAAGHHRGGALDTPEPTDMTGPRVSGLIDQVQGVDQGITDARQANNISAAEARQLHMRTAHISQAAERIAASDHGRIPSAQYHELLRRLDNVDQRLMDDTGSGFMMGDGSDGGNYPNG</sequence>
<name>A0ABU8KGU3_9HYPH</name>
<protein>
    <recommendedName>
        <fullName evidence="4">DUF4168 domain-containing protein</fullName>
    </recommendedName>
</protein>
<proteinExistence type="predicted"/>
<reference evidence="2 3" key="1">
    <citation type="submission" date="2022-12" db="EMBL/GenBank/DDBJ databases">
        <authorList>
            <person name="Muema E."/>
        </authorList>
    </citation>
    <scope>NUCLEOTIDE SEQUENCE [LARGE SCALE GENOMIC DNA]</scope>
    <source>
        <strain evidence="3">1330</strain>
    </source>
</reference>
<dbReference type="RefSeq" id="WP_337095137.1">
    <property type="nucleotide sequence ID" value="NZ_JAPYKO010000017.1"/>
</dbReference>
<dbReference type="EMBL" id="JAPYKO010000017">
    <property type="protein sequence ID" value="MEI9404900.1"/>
    <property type="molecule type" value="Genomic_DNA"/>
</dbReference>
<evidence type="ECO:0008006" key="4">
    <source>
        <dbReference type="Google" id="ProtNLM"/>
    </source>
</evidence>
<evidence type="ECO:0000256" key="1">
    <source>
        <dbReference type="SAM" id="SignalP"/>
    </source>
</evidence>
<accession>A0ABU8KGU3</accession>
<keyword evidence="1" id="KW-0732">Signal</keyword>
<feature type="signal peptide" evidence="1">
    <location>
        <begin position="1"/>
        <end position="26"/>
    </location>
</feature>
<dbReference type="Proteomes" id="UP001366503">
    <property type="component" value="Unassembled WGS sequence"/>
</dbReference>
<evidence type="ECO:0000313" key="2">
    <source>
        <dbReference type="EMBL" id="MEI9404900.1"/>
    </source>
</evidence>
<comment type="caution">
    <text evidence="2">The sequence shown here is derived from an EMBL/GenBank/DDBJ whole genome shotgun (WGS) entry which is preliminary data.</text>
</comment>
<organism evidence="2 3">
    <name type="scientific">Mesorhizobium argentiipisi</name>
    <dbReference type="NCBI Taxonomy" id="3015175"/>
    <lineage>
        <taxon>Bacteria</taxon>
        <taxon>Pseudomonadati</taxon>
        <taxon>Pseudomonadota</taxon>
        <taxon>Alphaproteobacteria</taxon>
        <taxon>Hyphomicrobiales</taxon>
        <taxon>Phyllobacteriaceae</taxon>
        <taxon>Mesorhizobium</taxon>
    </lineage>
</organism>